<dbReference type="InterPro" id="IPR003343">
    <property type="entry name" value="Big_2"/>
</dbReference>
<dbReference type="InterPro" id="IPR008964">
    <property type="entry name" value="Invasin/intimin_cell_adhesion"/>
</dbReference>
<protein>
    <submittedName>
        <fullName evidence="3">Fibronectin type III domain-containing protein</fullName>
    </submittedName>
</protein>
<gene>
    <name evidence="3" type="ORF">IC621_03275</name>
</gene>
<evidence type="ECO:0000313" key="3">
    <source>
        <dbReference type="EMBL" id="MBD1379244.1"/>
    </source>
</evidence>
<dbReference type="InterPro" id="IPR036116">
    <property type="entry name" value="FN3_sf"/>
</dbReference>
<reference evidence="3" key="1">
    <citation type="submission" date="2020-09" db="EMBL/GenBank/DDBJ databases">
        <title>A novel bacterium of genus Bacillus, isolated from South China Sea.</title>
        <authorList>
            <person name="Huang H."/>
            <person name="Mo K."/>
            <person name="Hu Y."/>
        </authorList>
    </citation>
    <scope>NUCLEOTIDE SEQUENCE</scope>
    <source>
        <strain evidence="3">IB182487</strain>
    </source>
</reference>
<evidence type="ECO:0000313" key="4">
    <source>
        <dbReference type="Proteomes" id="UP000626844"/>
    </source>
</evidence>
<dbReference type="RefSeq" id="WP_191155673.1">
    <property type="nucleotide sequence ID" value="NZ_JACXAI010000002.1"/>
</dbReference>
<dbReference type="Pfam" id="PF02368">
    <property type="entry name" value="Big_2"/>
    <property type="match status" value="1"/>
</dbReference>
<dbReference type="Gene3D" id="2.60.40.10">
    <property type="entry name" value="Immunoglobulins"/>
    <property type="match status" value="3"/>
</dbReference>
<dbReference type="PANTHER" id="PTHR46957:SF3">
    <property type="entry name" value="CYTOKINE RECEPTOR"/>
    <property type="match status" value="1"/>
</dbReference>
<feature type="domain" description="Fibronectin type-III" evidence="2">
    <location>
        <begin position="488"/>
        <end position="574"/>
    </location>
</feature>
<dbReference type="SUPFAM" id="SSF49265">
    <property type="entry name" value="Fibronectin type III"/>
    <property type="match status" value="2"/>
</dbReference>
<dbReference type="GO" id="GO:0016020">
    <property type="term" value="C:membrane"/>
    <property type="evidence" value="ECO:0007669"/>
    <property type="project" value="UniProtKB-SubCell"/>
</dbReference>
<feature type="domain" description="Fibronectin type-III" evidence="2">
    <location>
        <begin position="307"/>
        <end position="393"/>
    </location>
</feature>
<proteinExistence type="predicted"/>
<dbReference type="Gene3D" id="2.115.10.20">
    <property type="entry name" value="Glycosyl hydrolase domain, family 43"/>
    <property type="match status" value="1"/>
</dbReference>
<dbReference type="Proteomes" id="UP000626844">
    <property type="component" value="Unassembled WGS sequence"/>
</dbReference>
<dbReference type="InterPro" id="IPR050713">
    <property type="entry name" value="RTP_Phos/Ushers"/>
</dbReference>
<name>A0A926N9J3_9BACI</name>
<dbReference type="SUPFAM" id="SSF49373">
    <property type="entry name" value="Invasin/intimin cell-adhesion fragments"/>
    <property type="match status" value="1"/>
</dbReference>
<dbReference type="CDD" id="cd00063">
    <property type="entry name" value="FN3"/>
    <property type="match status" value="3"/>
</dbReference>
<dbReference type="PANTHER" id="PTHR46957">
    <property type="entry name" value="CYTOKINE RECEPTOR"/>
    <property type="match status" value="1"/>
</dbReference>
<sequence>MATSIIQFDNGTKLSLVIRDNNQIVNLTNTSVEVLISHKGTGSIKHAEITDATKGMCEVTLYSEDVQYEGVYNFQATVIFADGKRFSSDIQRFTVSKKLDSVNSPPPGNGNGHTSVSPSTTNGNILVNGLELKVYNDQDIRDQINTINNLEIIQRLGINESGNLTIDGIEQTGVELEELNEEINLIKQSDIFTRLGVSSNGLLTIDGIEQSASGGGEEMTLIIKDYFDGNTNITKTYTEDMVGFDIINDHTTTGLTFTINNITIPVGASESYTANFAPYRSLSINTTVPYRATVRAPLRGIAPDTTAPNNVTGFTVTNITTSSLTISWNASTSTDTTEYEIYQGSTLLNSVTETDYNVTGLTASTSYTFTVKAKDGSGNIATGTSVTVSTSAPDLISPNEVTNLTASNITATSLTLSWTASSSSDVSAYEVYRGSTFLSTVTGTTYNVSGLTASTQYTFTVKAKDTSNNVSTGVSVNATTTNVVDTTAPNNVTNLVASNITQTGVTLTWAASTSTDVANYQIYNGTTNIGQASGTEFIISGLTAGTQYTFIVKAKDTSSNESSGTTVTATTSSESTTVTSVELDKISSTLEQDQSIQLTATVLPSNAPNKDVTWSSSDTNIATVNNTGLVTAVGIGNATITVTTVDGGKTDTFNLSITAAIIGFDFNNLSGYADSNHVTFDQTVNYAGYDYSDFVHPSVLYFEEGWNGHNYWMGVNPYASTAGSTENPFLFYSDDGDNWYTPVGLSQPIYPKEADVGNNSDSHIFMDYDGITMHYLNRGALTAGGSMTEVFSTTDGVTFTPRQRIFSSPEYPDYVSPCVCKVDGKYYMFAIDVTDTFHICVLEATDVRGTWTEINRISNGALGELWHLEVQYLNQEFIVIANNKSASGNLISGGNLMLGKFFDVMDTQVVGRSSALITPPTPAYEMVNGTSRQWNAAIYKCSFVMKSQDEFEVFVGFKGSGVSGSTTPWRVSRVVCSRLPQTLDISDYTLHQSYADVTSFPAVNSGKMMEMDYSLYAFDFTLKTLTNFRPVAFADSTNQHFNFYIEDSNLYVELWGVAGGSIPKKKVSYGLAVNDRITMILDNRAELFVNGRLIFQSEEDVVDGFTKRGAQFGTLNTVDAISDINIYKKPQYLYSAANAEAYKTDALDRYSSNTENFVLVDEFNRANGSIGISDNAVTYEIVGSPVIENNSLKPNGVDTNAILVPYTGDYSVLFKLTTALSQRFGFYLKYTDTNNFIKITLPEPSWYPKRLDVVTRKAGVETITSISTFGKLKDNDYRNCRIDVISNVAHLYINSVHMGSITIPNETFNGKIGFTGGLGTTQYDYAIIEKLV</sequence>
<comment type="caution">
    <text evidence="3">The sequence shown here is derived from an EMBL/GenBank/DDBJ whole genome shotgun (WGS) entry which is preliminary data.</text>
</comment>
<dbReference type="PROSITE" id="PS50853">
    <property type="entry name" value="FN3"/>
    <property type="match status" value="3"/>
</dbReference>
<dbReference type="InterPro" id="IPR013783">
    <property type="entry name" value="Ig-like_fold"/>
</dbReference>
<dbReference type="SUPFAM" id="SSF75005">
    <property type="entry name" value="Arabinanase/levansucrase/invertase"/>
    <property type="match status" value="1"/>
</dbReference>
<accession>A0A926N9J3</accession>
<dbReference type="EMBL" id="JACXAI010000002">
    <property type="protein sequence ID" value="MBD1379244.1"/>
    <property type="molecule type" value="Genomic_DNA"/>
</dbReference>
<feature type="region of interest" description="Disordered" evidence="1">
    <location>
        <begin position="98"/>
        <end position="120"/>
    </location>
</feature>
<dbReference type="Pfam" id="PF00041">
    <property type="entry name" value="fn3"/>
    <property type="match status" value="3"/>
</dbReference>
<keyword evidence="4" id="KW-1185">Reference proteome</keyword>
<evidence type="ECO:0000256" key="1">
    <source>
        <dbReference type="SAM" id="MobiDB-lite"/>
    </source>
</evidence>
<feature type="domain" description="Fibronectin type-III" evidence="2">
    <location>
        <begin position="400"/>
        <end position="486"/>
    </location>
</feature>
<dbReference type="SMART" id="SM00060">
    <property type="entry name" value="FN3"/>
    <property type="match status" value="3"/>
</dbReference>
<dbReference type="SMART" id="SM00635">
    <property type="entry name" value="BID_2"/>
    <property type="match status" value="1"/>
</dbReference>
<dbReference type="InterPro" id="IPR023296">
    <property type="entry name" value="Glyco_hydro_beta-prop_sf"/>
</dbReference>
<evidence type="ECO:0000259" key="2">
    <source>
        <dbReference type="PROSITE" id="PS50853"/>
    </source>
</evidence>
<organism evidence="3 4">
    <name type="scientific">Metabacillus arenae</name>
    <dbReference type="NCBI Taxonomy" id="2771434"/>
    <lineage>
        <taxon>Bacteria</taxon>
        <taxon>Bacillati</taxon>
        <taxon>Bacillota</taxon>
        <taxon>Bacilli</taxon>
        <taxon>Bacillales</taxon>
        <taxon>Bacillaceae</taxon>
        <taxon>Metabacillus</taxon>
    </lineage>
</organism>
<dbReference type="Gene3D" id="2.60.40.1080">
    <property type="match status" value="1"/>
</dbReference>
<dbReference type="InterPro" id="IPR003961">
    <property type="entry name" value="FN3_dom"/>
</dbReference>